<evidence type="ECO:0000256" key="3">
    <source>
        <dbReference type="ARBA" id="ARBA00023125"/>
    </source>
</evidence>
<comment type="caution">
    <text evidence="6">The sequence shown here is derived from an EMBL/GenBank/DDBJ whole genome shotgun (WGS) entry which is preliminary data.</text>
</comment>
<protein>
    <submittedName>
        <fullName evidence="6">DUF3363 domain-containing protein</fullName>
    </submittedName>
</protein>
<evidence type="ECO:0000256" key="2">
    <source>
        <dbReference type="ARBA" id="ARBA00022908"/>
    </source>
</evidence>
<dbReference type="Proteomes" id="UP000635384">
    <property type="component" value="Unassembled WGS sequence"/>
</dbReference>
<gene>
    <name evidence="6" type="ORF">IB285_14660</name>
</gene>
<proteinExistence type="inferred from homology"/>
<keyword evidence="3 4" id="KW-0238">DNA-binding</keyword>
<dbReference type="Pfam" id="PF22022">
    <property type="entry name" value="Phage_int_M"/>
    <property type="match status" value="1"/>
</dbReference>
<dbReference type="InterPro" id="IPR053876">
    <property type="entry name" value="Phage_int_M"/>
</dbReference>
<dbReference type="InterPro" id="IPR044068">
    <property type="entry name" value="CB"/>
</dbReference>
<organism evidence="6 7">
    <name type="scientific">Erythrobacter rubeus</name>
    <dbReference type="NCBI Taxonomy" id="2760803"/>
    <lineage>
        <taxon>Bacteria</taxon>
        <taxon>Pseudomonadati</taxon>
        <taxon>Pseudomonadota</taxon>
        <taxon>Alphaproteobacteria</taxon>
        <taxon>Sphingomonadales</taxon>
        <taxon>Erythrobacteraceae</taxon>
        <taxon>Erythrobacter/Porphyrobacter group</taxon>
        <taxon>Erythrobacter</taxon>
    </lineage>
</organism>
<dbReference type="RefSeq" id="WP_190788856.1">
    <property type="nucleotide sequence ID" value="NZ_JACXLC010000001.1"/>
</dbReference>
<name>A0ABR8KVT3_9SPHN</name>
<dbReference type="InterPro" id="IPR025166">
    <property type="entry name" value="Integrase_DNA_bind_dom"/>
</dbReference>
<dbReference type="PANTHER" id="PTHR30629">
    <property type="entry name" value="PROPHAGE INTEGRASE"/>
    <property type="match status" value="1"/>
</dbReference>
<accession>A0ABR8KVT3</accession>
<dbReference type="InterPro" id="IPR038488">
    <property type="entry name" value="Integrase_DNA-bd_sf"/>
</dbReference>
<comment type="similarity">
    <text evidence="1">Belongs to the 'phage' integrase family.</text>
</comment>
<evidence type="ECO:0000256" key="4">
    <source>
        <dbReference type="PROSITE-ProRule" id="PRU01248"/>
    </source>
</evidence>
<reference evidence="6 7" key="1">
    <citation type="submission" date="2020-09" db="EMBL/GenBank/DDBJ databases">
        <authorList>
            <person name="Yoon J.-W."/>
        </authorList>
    </citation>
    <scope>NUCLEOTIDE SEQUENCE [LARGE SCALE GENOMIC DNA]</scope>
    <source>
        <strain evidence="6 7">KMU-140</strain>
    </source>
</reference>
<sequence length="745" mass="83514">MPLTAISIKNAKPRAKPYKIADAAALYLLVKPNGAKLWRMNYVYLTKHKTLAFGVWPEVSLAQARVKRDEARNLIAAGLDPAEEARLARLRAIEQSENTFKAVAEEWFTKNEREGKASVTLRKIRWLLDKAYPTLGHRPIAKIGAQEVLLVLRKVEAKGHYESARRMRSVISRVFRYGIATARAERDIAADLRGALITPQVKHLAAITTAEEAGTLLRAIEGYSGHATTQFALRLSPHLFVRPGELRMAQMEEDLGTKLDWVAVDHFNTGHPHSHIMLRGVDDRGENLVIAREYIAHGMRERAMEIATLDLGPRTDLEIEERLRHDIGEERLTAIDRRLNRQMNEQRIVSASDRDPFQQSLRAGRLQKLGKLGLAADVGGGHWQLADGFDETLRRMGERGDITRTMQRELTAAKLDRSASDQAIFDPTAKDPRPIIGRVVTRGLADELHDRHFLIIDGVDGRTHYVGIGKGDAVEPLAEGSIVQIEARAAKVRKSDRTIAEVAAANGGRYSVDAHLKHDPSASEEFAQTHVRRLEAMRRMMGSVEREADGSWQIDENHLDKAAAYEARRMRDRPVAVDMLSPVPLRDLPQADAATWLDRELIADKPVPVRDAGFGREVKAAATARTQWLVEQGLAEERDDQVIYRKGMVETLRRRELMRVASKLSDELELRFVEAKAGERIEGTFHKRVDMTSGRYALVAKSKEFTLAPWKSVLGRHVGKTVSGIARGDRTSWKLGRGRSEPTIS</sequence>
<keyword evidence="2" id="KW-0229">DNA integration</keyword>
<feature type="domain" description="Core-binding (CB)" evidence="5">
    <location>
        <begin position="98"/>
        <end position="179"/>
    </location>
</feature>
<dbReference type="PANTHER" id="PTHR30629:SF2">
    <property type="entry name" value="PROPHAGE INTEGRASE INTS-RELATED"/>
    <property type="match status" value="1"/>
</dbReference>
<dbReference type="InterPro" id="IPR011010">
    <property type="entry name" value="DNA_brk_join_enz"/>
</dbReference>
<dbReference type="Pfam" id="PF11843">
    <property type="entry name" value="DUF3363"/>
    <property type="match status" value="1"/>
</dbReference>
<keyword evidence="7" id="KW-1185">Reference proteome</keyword>
<dbReference type="Pfam" id="PF13356">
    <property type="entry name" value="Arm-DNA-bind_3"/>
    <property type="match status" value="1"/>
</dbReference>
<dbReference type="InterPro" id="IPR021795">
    <property type="entry name" value="DUF3363"/>
</dbReference>
<dbReference type="PROSITE" id="PS51900">
    <property type="entry name" value="CB"/>
    <property type="match status" value="1"/>
</dbReference>
<dbReference type="EMBL" id="JACXLC010000001">
    <property type="protein sequence ID" value="MBD2843500.1"/>
    <property type="molecule type" value="Genomic_DNA"/>
</dbReference>
<dbReference type="SUPFAM" id="SSF56349">
    <property type="entry name" value="DNA breaking-rejoining enzymes"/>
    <property type="match status" value="1"/>
</dbReference>
<dbReference type="InterPro" id="IPR050808">
    <property type="entry name" value="Phage_Integrase"/>
</dbReference>
<evidence type="ECO:0000313" key="7">
    <source>
        <dbReference type="Proteomes" id="UP000635384"/>
    </source>
</evidence>
<dbReference type="Gene3D" id="1.10.150.130">
    <property type="match status" value="1"/>
</dbReference>
<evidence type="ECO:0000259" key="5">
    <source>
        <dbReference type="PROSITE" id="PS51900"/>
    </source>
</evidence>
<dbReference type="Gene3D" id="3.30.160.390">
    <property type="entry name" value="Integrase, DNA-binding domain"/>
    <property type="match status" value="1"/>
</dbReference>
<evidence type="ECO:0000256" key="1">
    <source>
        <dbReference type="ARBA" id="ARBA00008857"/>
    </source>
</evidence>
<dbReference type="InterPro" id="IPR010998">
    <property type="entry name" value="Integrase_recombinase_N"/>
</dbReference>
<evidence type="ECO:0000313" key="6">
    <source>
        <dbReference type="EMBL" id="MBD2843500.1"/>
    </source>
</evidence>